<comment type="similarity">
    <text evidence="4 6">Belongs to the GART family.</text>
</comment>
<dbReference type="InterPro" id="IPR036477">
    <property type="entry name" value="Formyl_transf_N_sf"/>
</dbReference>
<dbReference type="NCBIfam" id="TIGR00639">
    <property type="entry name" value="PurN"/>
    <property type="match status" value="1"/>
</dbReference>
<evidence type="ECO:0000256" key="1">
    <source>
        <dbReference type="ARBA" id="ARBA00005054"/>
    </source>
</evidence>
<evidence type="ECO:0000256" key="3">
    <source>
        <dbReference type="ARBA" id="ARBA00022755"/>
    </source>
</evidence>
<dbReference type="HAMAP" id="MF_01930">
    <property type="entry name" value="PurN"/>
    <property type="match status" value="1"/>
</dbReference>
<dbReference type="FunFam" id="3.40.50.170:FF:000005">
    <property type="entry name" value="Phosphoribosylglycinamide formyltransferase"/>
    <property type="match status" value="1"/>
</dbReference>
<sequence length="212" mass="23170">MKKLVVLISGNGSNLQSILDACESGRINGSVAAVFSNKASAYGLTRAQQASVPAHALSAQDFTDRDAFDRQLMQQIDAYAPDLVVLAGYMRILSPAFVAHYHDRLLNIHPSLLPKYPGLHTHRQALANGDAEHGTSVHFVTDELDGGPIILQARVPVFADDDEAEISARVQHQEHAIYPLVISWFVEGRLQMRAGKAWLDGEPLPPEGYAHD</sequence>
<organism evidence="8 9">
    <name type="scientific">Pantoea dispersa</name>
    <dbReference type="NCBI Taxonomy" id="59814"/>
    <lineage>
        <taxon>Bacteria</taxon>
        <taxon>Pseudomonadati</taxon>
        <taxon>Pseudomonadota</taxon>
        <taxon>Gammaproteobacteria</taxon>
        <taxon>Enterobacterales</taxon>
        <taxon>Erwiniaceae</taxon>
        <taxon>Pantoea</taxon>
    </lineage>
</organism>
<feature type="domain" description="Formyl transferase N-terminal" evidence="7">
    <location>
        <begin position="2"/>
        <end position="182"/>
    </location>
</feature>
<accession>A0A8E1S0R5</accession>
<dbReference type="Gene3D" id="3.40.50.170">
    <property type="entry name" value="Formyl transferase, N-terminal domain"/>
    <property type="match status" value="1"/>
</dbReference>
<dbReference type="UniPathway" id="UPA00074">
    <property type="reaction ID" value="UER00126"/>
</dbReference>
<dbReference type="GO" id="GO:0004644">
    <property type="term" value="F:phosphoribosylglycinamide formyltransferase activity"/>
    <property type="evidence" value="ECO:0007669"/>
    <property type="project" value="UniProtKB-UniRule"/>
</dbReference>
<dbReference type="InterPro" id="IPR004607">
    <property type="entry name" value="GART"/>
</dbReference>
<evidence type="ECO:0000256" key="2">
    <source>
        <dbReference type="ARBA" id="ARBA00022679"/>
    </source>
</evidence>
<dbReference type="CDD" id="cd08645">
    <property type="entry name" value="FMT_core_GART"/>
    <property type="match status" value="1"/>
</dbReference>
<feature type="binding site" evidence="6">
    <location>
        <begin position="90"/>
        <end position="93"/>
    </location>
    <ligand>
        <name>(6R)-10-formyltetrahydrofolate</name>
        <dbReference type="ChEBI" id="CHEBI:195366"/>
    </ligand>
</feature>
<evidence type="ECO:0000313" key="8">
    <source>
        <dbReference type="EMBL" id="KTS68866.1"/>
    </source>
</evidence>
<dbReference type="InterPro" id="IPR001555">
    <property type="entry name" value="GART_AS"/>
</dbReference>
<gene>
    <name evidence="6 8" type="primary">purN</name>
    <name evidence="8" type="ORF">SA3R_06160</name>
</gene>
<dbReference type="PANTHER" id="PTHR43369">
    <property type="entry name" value="PHOSPHORIBOSYLGLYCINAMIDE FORMYLTRANSFERASE"/>
    <property type="match status" value="1"/>
</dbReference>
<evidence type="ECO:0000256" key="4">
    <source>
        <dbReference type="ARBA" id="ARBA00038440"/>
    </source>
</evidence>
<name>A0A8E1S0R5_9GAMM</name>
<feature type="binding site" evidence="6">
    <location>
        <begin position="12"/>
        <end position="14"/>
    </location>
    <ligand>
        <name>N(1)-(5-phospho-beta-D-ribosyl)glycinamide</name>
        <dbReference type="ChEBI" id="CHEBI:143788"/>
    </ligand>
</feature>
<dbReference type="SUPFAM" id="SSF53328">
    <property type="entry name" value="Formyltransferase"/>
    <property type="match status" value="1"/>
</dbReference>
<feature type="binding site" evidence="6">
    <location>
        <position position="65"/>
    </location>
    <ligand>
        <name>(6R)-10-formyltetrahydrofolate</name>
        <dbReference type="ChEBI" id="CHEBI:195366"/>
    </ligand>
</feature>
<dbReference type="Proteomes" id="UP000071979">
    <property type="component" value="Unassembled WGS sequence"/>
</dbReference>
<dbReference type="GeneID" id="67451004"/>
<feature type="active site" description="Proton donor" evidence="6">
    <location>
        <position position="109"/>
    </location>
</feature>
<dbReference type="GO" id="GO:0005829">
    <property type="term" value="C:cytosol"/>
    <property type="evidence" value="ECO:0007669"/>
    <property type="project" value="TreeGrafter"/>
</dbReference>
<evidence type="ECO:0000259" key="7">
    <source>
        <dbReference type="Pfam" id="PF00551"/>
    </source>
</evidence>
<dbReference type="AlphaFoldDB" id="A0A8E1S0R5"/>
<dbReference type="InterPro" id="IPR002376">
    <property type="entry name" value="Formyl_transf_N"/>
</dbReference>
<comment type="pathway">
    <text evidence="1 6">Purine metabolism; IMP biosynthesis via de novo pathway; N(2)-formyl-N(1)-(5-phospho-D-ribosyl)glycinamide from N(1)-(5-phospho-D-ribosyl)glycinamide (10-formyl THF route): step 1/1.</text>
</comment>
<dbReference type="PANTHER" id="PTHR43369:SF2">
    <property type="entry name" value="PHOSPHORIBOSYLGLYCINAMIDE FORMYLTRANSFERASE"/>
    <property type="match status" value="1"/>
</dbReference>
<protein>
    <recommendedName>
        <fullName evidence="6">Phosphoribosylglycinamide formyltransferase</fullName>
        <ecNumber evidence="6">2.1.2.2</ecNumber>
    </recommendedName>
    <alternativeName>
        <fullName evidence="6">5'-phosphoribosylglycinamide transformylase</fullName>
    </alternativeName>
    <alternativeName>
        <fullName evidence="6">GAR transformylase</fullName>
        <shortName evidence="6">GART</shortName>
    </alternativeName>
</protein>
<evidence type="ECO:0000256" key="5">
    <source>
        <dbReference type="ARBA" id="ARBA00047664"/>
    </source>
</evidence>
<dbReference type="EC" id="2.1.2.2" evidence="6"/>
<comment type="function">
    <text evidence="6">Catalyzes the transfer of a formyl group from 10-formyltetrahydrofolate to 5-phospho-ribosyl-glycinamide (GAR), producing 5-phospho-ribosyl-N-formylglycinamide (FGAR) and tetrahydrofolate.</text>
</comment>
<dbReference type="Pfam" id="PF00551">
    <property type="entry name" value="Formyl_trans_N"/>
    <property type="match status" value="1"/>
</dbReference>
<evidence type="ECO:0000256" key="6">
    <source>
        <dbReference type="HAMAP-Rule" id="MF_01930"/>
    </source>
</evidence>
<reference evidence="8 9" key="1">
    <citation type="journal article" date="2016" name="Front. Microbiol.">
        <title>Genomic Resource of Rice Seed Associated Bacteria.</title>
        <authorList>
            <person name="Midha S."/>
            <person name="Bansal K."/>
            <person name="Sharma S."/>
            <person name="Kumar N."/>
            <person name="Patil P.P."/>
            <person name="Chaudhry V."/>
            <person name="Patil P.B."/>
        </authorList>
    </citation>
    <scope>NUCLEOTIDE SEQUENCE [LARGE SCALE GENOMIC DNA]</scope>
    <source>
        <strain evidence="8 9">SA3</strain>
    </source>
</reference>
<dbReference type="PROSITE" id="PS00373">
    <property type="entry name" value="GART"/>
    <property type="match status" value="1"/>
</dbReference>
<keyword evidence="3 6" id="KW-0658">Purine biosynthesis</keyword>
<feature type="binding site" evidence="6">
    <location>
        <position position="107"/>
    </location>
    <ligand>
        <name>(6R)-10-formyltetrahydrofolate</name>
        <dbReference type="ChEBI" id="CHEBI:195366"/>
    </ligand>
</feature>
<evidence type="ECO:0000313" key="9">
    <source>
        <dbReference type="Proteomes" id="UP000071979"/>
    </source>
</evidence>
<keyword evidence="2 6" id="KW-0808">Transferase</keyword>
<dbReference type="RefSeq" id="WP_058758319.1">
    <property type="nucleotide sequence ID" value="NZ_CP076368.1"/>
</dbReference>
<proteinExistence type="inferred from homology"/>
<feature type="site" description="Raises pKa of active site His" evidence="6">
    <location>
        <position position="145"/>
    </location>
</feature>
<dbReference type="GO" id="GO:0006189">
    <property type="term" value="P:'de novo' IMP biosynthetic process"/>
    <property type="evidence" value="ECO:0007669"/>
    <property type="project" value="UniProtKB-UniRule"/>
</dbReference>
<comment type="catalytic activity">
    <reaction evidence="5 6">
        <text>N(1)-(5-phospho-beta-D-ribosyl)glycinamide + (6R)-10-formyltetrahydrofolate = N(2)-formyl-N(1)-(5-phospho-beta-D-ribosyl)glycinamide + (6S)-5,6,7,8-tetrahydrofolate + H(+)</text>
        <dbReference type="Rhea" id="RHEA:15053"/>
        <dbReference type="ChEBI" id="CHEBI:15378"/>
        <dbReference type="ChEBI" id="CHEBI:57453"/>
        <dbReference type="ChEBI" id="CHEBI:143788"/>
        <dbReference type="ChEBI" id="CHEBI:147286"/>
        <dbReference type="ChEBI" id="CHEBI:195366"/>
        <dbReference type="EC" id="2.1.2.2"/>
    </reaction>
</comment>
<comment type="caution">
    <text evidence="8">The sequence shown here is derived from an EMBL/GenBank/DDBJ whole genome shotgun (WGS) entry which is preliminary data.</text>
</comment>
<dbReference type="EMBL" id="LDSE01000009">
    <property type="protein sequence ID" value="KTS68866.1"/>
    <property type="molecule type" value="Genomic_DNA"/>
</dbReference>